<dbReference type="Gene3D" id="3.40.1350.10">
    <property type="match status" value="1"/>
</dbReference>
<dbReference type="Proteomes" id="UP000525389">
    <property type="component" value="Unassembled WGS sequence"/>
</dbReference>
<proteinExistence type="predicted"/>
<organism evidence="6 7">
    <name type="scientific">Deinococcus budaensis</name>
    <dbReference type="NCBI Taxonomy" id="1665626"/>
    <lineage>
        <taxon>Bacteria</taxon>
        <taxon>Thermotogati</taxon>
        <taxon>Deinococcota</taxon>
        <taxon>Deinococci</taxon>
        <taxon>Deinococcales</taxon>
        <taxon>Deinococcaceae</taxon>
        <taxon>Deinococcus</taxon>
    </lineage>
</organism>
<sequence>MAPDICGHPHASALPRGAPLTPFDETFLRKYKRRHPHLFPQDAAPAPADQPGAGLPRSASNGYATEAEFQTAAKSALEGRGWDVQESLKGSHGGGTVWYTPGWPDLAIYLQDGTRRLWFAELKQPGRTPTDEQLACHARLRNAGFRVVVAWTLEGLLAIEEEERTA</sequence>
<gene>
    <name evidence="6" type="ORF">HNQ09_001887</name>
</gene>
<dbReference type="GO" id="GO:0016788">
    <property type="term" value="F:hydrolase activity, acting on ester bonds"/>
    <property type="evidence" value="ECO:0007669"/>
    <property type="project" value="InterPro"/>
</dbReference>
<evidence type="ECO:0000313" key="6">
    <source>
        <dbReference type="EMBL" id="MBB5234449.1"/>
    </source>
</evidence>
<keyword evidence="3" id="KW-0378">Hydrolase</keyword>
<comment type="cofactor">
    <cofactor evidence="1">
        <name>Mg(2+)</name>
        <dbReference type="ChEBI" id="CHEBI:18420"/>
    </cofactor>
</comment>
<dbReference type="InterPro" id="IPR011856">
    <property type="entry name" value="tRNA_endonuc-like_dom_sf"/>
</dbReference>
<evidence type="ECO:0000256" key="4">
    <source>
        <dbReference type="SAM" id="MobiDB-lite"/>
    </source>
</evidence>
<protein>
    <recommendedName>
        <fullName evidence="5">VRR-NUC domain-containing protein</fullName>
    </recommendedName>
</protein>
<feature type="region of interest" description="Disordered" evidence="4">
    <location>
        <begin position="39"/>
        <end position="60"/>
    </location>
</feature>
<evidence type="ECO:0000256" key="3">
    <source>
        <dbReference type="ARBA" id="ARBA00022801"/>
    </source>
</evidence>
<feature type="domain" description="VRR-NUC" evidence="5">
    <location>
        <begin position="64"/>
        <end position="154"/>
    </location>
</feature>
<reference evidence="6 7" key="1">
    <citation type="submission" date="2020-08" db="EMBL/GenBank/DDBJ databases">
        <title>Genomic Encyclopedia of Type Strains, Phase IV (KMG-IV): sequencing the most valuable type-strain genomes for metagenomic binning, comparative biology and taxonomic classification.</title>
        <authorList>
            <person name="Goeker M."/>
        </authorList>
    </citation>
    <scope>NUCLEOTIDE SEQUENCE [LARGE SCALE GENOMIC DNA]</scope>
    <source>
        <strain evidence="6 7">DSM 101791</strain>
    </source>
</reference>
<evidence type="ECO:0000313" key="7">
    <source>
        <dbReference type="Proteomes" id="UP000525389"/>
    </source>
</evidence>
<dbReference type="SMART" id="SM00990">
    <property type="entry name" value="VRR_NUC"/>
    <property type="match status" value="1"/>
</dbReference>
<dbReference type="RefSeq" id="WP_343057710.1">
    <property type="nucleotide sequence ID" value="NZ_JACHFN010000006.1"/>
</dbReference>
<name>A0A7W8GFL7_9DEIO</name>
<accession>A0A7W8GFL7</accession>
<dbReference type="GO" id="GO:0003676">
    <property type="term" value="F:nucleic acid binding"/>
    <property type="evidence" value="ECO:0007669"/>
    <property type="project" value="InterPro"/>
</dbReference>
<comment type="caution">
    <text evidence="6">The sequence shown here is derived from an EMBL/GenBank/DDBJ whole genome shotgun (WGS) entry which is preliminary data.</text>
</comment>
<dbReference type="AlphaFoldDB" id="A0A7W8GFL7"/>
<evidence type="ECO:0000256" key="2">
    <source>
        <dbReference type="ARBA" id="ARBA00022722"/>
    </source>
</evidence>
<dbReference type="InterPro" id="IPR014883">
    <property type="entry name" value="VRR_NUC"/>
</dbReference>
<evidence type="ECO:0000259" key="5">
    <source>
        <dbReference type="SMART" id="SM00990"/>
    </source>
</evidence>
<dbReference type="EMBL" id="JACHFN010000006">
    <property type="protein sequence ID" value="MBB5234449.1"/>
    <property type="molecule type" value="Genomic_DNA"/>
</dbReference>
<keyword evidence="7" id="KW-1185">Reference proteome</keyword>
<dbReference type="GO" id="GO:0004518">
    <property type="term" value="F:nuclease activity"/>
    <property type="evidence" value="ECO:0007669"/>
    <property type="project" value="UniProtKB-KW"/>
</dbReference>
<feature type="compositionally biased region" description="Low complexity" evidence="4">
    <location>
        <begin position="40"/>
        <end position="54"/>
    </location>
</feature>
<evidence type="ECO:0000256" key="1">
    <source>
        <dbReference type="ARBA" id="ARBA00001946"/>
    </source>
</evidence>
<keyword evidence="2" id="KW-0540">Nuclease</keyword>